<sequence length="481" mass="53641">MDSENLIESANSSKPMSIRQTWVRWLALSLACLIMIGSYMCYDFPQTLQSQLQKANNYSDTQVNLLYSVYSFPNIILPLIGGYLIDFIGIRKGVFAFTFVLIIGQALCMISQIDSIKSYALLVVGRVVFGLGGENLSVTQSTIVSQWFSGKELSFALGLNISVSRLGSVIGQFMFPALYSSSNQIFVPLLVGTIFCAFSWGCGIGLNIMDKHADKQEGKKEVKLSEDDKIKLSDIKKLGFDYWLICISCVLNYVCFFPFMQVLQNYLINQFGMNEDNAPNFMSIPYFMSAALTPLIGLLVDRIGKRGYLLICASLIMVVAHFTMLVVPQSDTASDTSYTSYYFIIPFILFGIFYSLYAAVLWPCIPLVCEPKIVGTAFGITNCIQNGGLAIAPLVTAAIISGTSSKDNGYFYDQIFFICAGILCVIINICIFFVDKRKGGRLNKGFRELNAERVEEDDEDLKRLERNSRKKSITAKRSFAF</sequence>
<comment type="subunit">
    <text evidence="24">Homodimer. Interacts with lysosomal protein GLMP (via lumenal domain); the interaction starts while both proteins are still in the endoplasmic reticulum and is required for stabilization of MFSD1 in lysosomes but has no direct effect on its targeting to lysosomes or transporter activity.</text>
</comment>
<evidence type="ECO:0000256" key="20">
    <source>
        <dbReference type="ARBA" id="ARBA00044924"/>
    </source>
</evidence>
<feature type="transmembrane region" description="Helical" evidence="25">
    <location>
        <begin position="240"/>
        <end position="260"/>
    </location>
</feature>
<comment type="catalytic activity">
    <reaction evidence="15">
        <text>L-arginyl-L-alpha-amino acid(out) = L-arginyl-L-alpha-amino acid(in)</text>
        <dbReference type="Rhea" id="RHEA:79371"/>
        <dbReference type="ChEBI" id="CHEBI:84315"/>
    </reaction>
</comment>
<comment type="catalytic activity">
    <reaction evidence="19">
        <text>L-alanyl-L-lysine(out) = L-alanyl-L-lysine(in)</text>
        <dbReference type="Rhea" id="RHEA:79415"/>
        <dbReference type="ChEBI" id="CHEBI:192470"/>
    </reaction>
</comment>
<comment type="catalytic activity">
    <reaction evidence="17">
        <text>L-arginyl-glycine(out) = L-arginyl-glycine(in)</text>
        <dbReference type="Rhea" id="RHEA:79391"/>
        <dbReference type="ChEBI" id="CHEBI:229955"/>
    </reaction>
</comment>
<evidence type="ECO:0000256" key="11">
    <source>
        <dbReference type="ARBA" id="ARBA00044884"/>
    </source>
</evidence>
<evidence type="ECO:0000256" key="22">
    <source>
        <dbReference type="ARBA" id="ARBA00045018"/>
    </source>
</evidence>
<feature type="transmembrane region" description="Helical" evidence="25">
    <location>
        <begin position="65"/>
        <end position="85"/>
    </location>
</feature>
<evidence type="ECO:0000256" key="21">
    <source>
        <dbReference type="ARBA" id="ARBA00044985"/>
    </source>
</evidence>
<comment type="function">
    <text evidence="23">Lysosomal dipeptide uniporter that selectively exports lysine, arginine or histidine-containing dipeptides with a net positive charge from the lysosome lumen into the cytosol. Could play a role in a specific type of protein O-glycosylation indirectly regulating macrophages migration and tissue invasion. Also essential for liver homeostasis.</text>
</comment>
<dbReference type="GO" id="GO:0005765">
    <property type="term" value="C:lysosomal membrane"/>
    <property type="evidence" value="ECO:0007669"/>
    <property type="project" value="UniProtKB-SubCell"/>
</dbReference>
<evidence type="ECO:0000256" key="19">
    <source>
        <dbReference type="ARBA" id="ARBA00044919"/>
    </source>
</evidence>
<evidence type="ECO:0000256" key="15">
    <source>
        <dbReference type="ARBA" id="ARBA00044899"/>
    </source>
</evidence>
<evidence type="ECO:0000256" key="12">
    <source>
        <dbReference type="ARBA" id="ARBA00044891"/>
    </source>
</evidence>
<dbReference type="PANTHER" id="PTHR23512:SF3">
    <property type="entry name" value="MAJOR FACILITATOR SUPERFAMILY DOMAIN-CONTAINING PROTEIN 1"/>
    <property type="match status" value="1"/>
</dbReference>
<comment type="catalytic activity">
    <reaction evidence="14">
        <text>L-aspartyl-L-lysine(out) = L-aspartyl-L-lysine(in)</text>
        <dbReference type="Rhea" id="RHEA:79411"/>
        <dbReference type="ChEBI" id="CHEBI:229953"/>
    </reaction>
</comment>
<keyword evidence="28" id="KW-1185">Reference proteome</keyword>
<feature type="transmembrane region" description="Helical" evidence="25">
    <location>
        <begin position="339"/>
        <end position="362"/>
    </location>
</feature>
<feature type="transmembrane region" description="Helical" evidence="25">
    <location>
        <begin position="185"/>
        <end position="209"/>
    </location>
</feature>
<dbReference type="PANTHER" id="PTHR23512">
    <property type="entry name" value="MAJOR FACILITATOR SUPERFAMILY DOMAIN-CONTAINING PROTEIN 1"/>
    <property type="match status" value="1"/>
</dbReference>
<evidence type="ECO:0000256" key="23">
    <source>
        <dbReference type="ARBA" id="ARBA00045709"/>
    </source>
</evidence>
<keyword evidence="4 25" id="KW-0812">Transmembrane</keyword>
<keyword evidence="3" id="KW-0813">Transport</keyword>
<comment type="similarity">
    <text evidence="2">Belongs to the major facilitator superfamily.</text>
</comment>
<comment type="catalytic activity">
    <reaction evidence="12">
        <text>L-lysyl-L-alpha-amino acid(out) = L-lysyl-L-alpha-amino acid(in)</text>
        <dbReference type="Rhea" id="RHEA:79387"/>
        <dbReference type="ChEBI" id="CHEBI:229965"/>
    </reaction>
</comment>
<dbReference type="STRING" id="312017.Q23DH7"/>
<name>Q23DH7_TETTS</name>
<dbReference type="InterPro" id="IPR036259">
    <property type="entry name" value="MFS_trans_sf"/>
</dbReference>
<comment type="subcellular location">
    <subcellularLocation>
        <location evidence="1">Lysosome membrane</location>
        <topology evidence="1">Multi-pass membrane protein</topology>
    </subcellularLocation>
</comment>
<evidence type="ECO:0000256" key="5">
    <source>
        <dbReference type="ARBA" id="ARBA00022989"/>
    </source>
</evidence>
<comment type="catalytic activity">
    <reaction evidence="20">
        <text>L-lysyl-glycine(out) = L-lysyl-glycine(in)</text>
        <dbReference type="Rhea" id="RHEA:79407"/>
        <dbReference type="ChEBI" id="CHEBI:191202"/>
    </reaction>
</comment>
<dbReference type="PROSITE" id="PS50850">
    <property type="entry name" value="MFS"/>
    <property type="match status" value="1"/>
</dbReference>
<evidence type="ECO:0000256" key="6">
    <source>
        <dbReference type="ARBA" id="ARBA00023136"/>
    </source>
</evidence>
<comment type="catalytic activity">
    <reaction evidence="10">
        <text>L-alpha-aminoacyl-L-arginine(out) = L-alpha-aminoacyl-L-arginine(in)</text>
        <dbReference type="Rhea" id="RHEA:79367"/>
        <dbReference type="ChEBI" id="CHEBI:229968"/>
    </reaction>
</comment>
<comment type="catalytic activity">
    <reaction evidence="16">
        <text>L-lysyl-L-lysine(out) = L-lysyl-L-lysine(in)</text>
        <dbReference type="Rhea" id="RHEA:79403"/>
        <dbReference type="ChEBI" id="CHEBI:229956"/>
    </reaction>
</comment>
<evidence type="ECO:0000256" key="18">
    <source>
        <dbReference type="ARBA" id="ARBA00044912"/>
    </source>
</evidence>
<comment type="catalytic activity">
    <reaction evidence="11">
        <text>L-alpha-aminoacyl-L-histidine(out) = L-alpha-aminoacyl-L-histidine(in)</text>
        <dbReference type="Rhea" id="RHEA:79375"/>
        <dbReference type="ChEBI" id="CHEBI:229967"/>
    </reaction>
</comment>
<evidence type="ECO:0000256" key="1">
    <source>
        <dbReference type="ARBA" id="ARBA00004155"/>
    </source>
</evidence>
<comment type="catalytic activity">
    <reaction evidence="8">
        <text>L-lysyl-L-alanine(out) = L-lysyl-L-alanine(in)</text>
        <dbReference type="Rhea" id="RHEA:79399"/>
        <dbReference type="ChEBI" id="CHEBI:229954"/>
    </reaction>
</comment>
<feature type="transmembrane region" description="Helical" evidence="25">
    <location>
        <begin position="383"/>
        <end position="403"/>
    </location>
</feature>
<dbReference type="InterPro" id="IPR052187">
    <property type="entry name" value="MFSD1"/>
</dbReference>
<dbReference type="InterPro" id="IPR011701">
    <property type="entry name" value="MFS"/>
</dbReference>
<evidence type="ECO:0000256" key="10">
    <source>
        <dbReference type="ARBA" id="ARBA00044881"/>
    </source>
</evidence>
<feature type="transmembrane region" description="Helical" evidence="25">
    <location>
        <begin position="415"/>
        <end position="434"/>
    </location>
</feature>
<dbReference type="RefSeq" id="XP_001014709.1">
    <property type="nucleotide sequence ID" value="XM_001014709.3"/>
</dbReference>
<dbReference type="EMBL" id="GG662712">
    <property type="protein sequence ID" value="EAR94487.1"/>
    <property type="molecule type" value="Genomic_DNA"/>
</dbReference>
<proteinExistence type="inferred from homology"/>
<evidence type="ECO:0000256" key="16">
    <source>
        <dbReference type="ARBA" id="ARBA00044900"/>
    </source>
</evidence>
<dbReference type="OMA" id="FSWVYWT"/>
<evidence type="ECO:0000256" key="24">
    <source>
        <dbReference type="ARBA" id="ARBA00046376"/>
    </source>
</evidence>
<dbReference type="Proteomes" id="UP000009168">
    <property type="component" value="Unassembled WGS sequence"/>
</dbReference>
<feature type="transmembrane region" description="Helical" evidence="25">
    <location>
        <begin position="280"/>
        <end position="300"/>
    </location>
</feature>
<protein>
    <recommendedName>
        <fullName evidence="21">Lysosomal dipeptide transporter MFSD1</fullName>
    </recommendedName>
    <alternativeName>
        <fullName evidence="22">Major facilitator superfamily domain-containing protein 1</fullName>
    </alternativeName>
</protein>
<dbReference type="eggNOG" id="KOG4686">
    <property type="taxonomic scope" value="Eukaryota"/>
</dbReference>
<comment type="catalytic activity">
    <reaction evidence="9">
        <text>L-histidyl-glycine(out) = L-histidyl-glycine(in)</text>
        <dbReference type="Rhea" id="RHEA:79395"/>
        <dbReference type="ChEBI" id="CHEBI:229957"/>
    </reaction>
</comment>
<comment type="catalytic activity">
    <reaction evidence="13">
        <text>L-alpha-aminoacyl-L-lysine(out) = L-alpha-aminoacyl-L-lysine(in)</text>
        <dbReference type="Rhea" id="RHEA:79383"/>
        <dbReference type="ChEBI" id="CHEBI:229966"/>
    </reaction>
</comment>
<organism evidence="27 28">
    <name type="scientific">Tetrahymena thermophila (strain SB210)</name>
    <dbReference type="NCBI Taxonomy" id="312017"/>
    <lineage>
        <taxon>Eukaryota</taxon>
        <taxon>Sar</taxon>
        <taxon>Alveolata</taxon>
        <taxon>Ciliophora</taxon>
        <taxon>Intramacronucleata</taxon>
        <taxon>Oligohymenophorea</taxon>
        <taxon>Hymenostomatida</taxon>
        <taxon>Tetrahymenina</taxon>
        <taxon>Tetrahymenidae</taxon>
        <taxon>Tetrahymena</taxon>
    </lineage>
</organism>
<dbReference type="GeneID" id="7844999"/>
<evidence type="ECO:0000256" key="13">
    <source>
        <dbReference type="ARBA" id="ARBA00044893"/>
    </source>
</evidence>
<dbReference type="Gene3D" id="1.20.1250.20">
    <property type="entry name" value="MFS general substrate transporter like domains"/>
    <property type="match status" value="2"/>
</dbReference>
<dbReference type="SUPFAM" id="SSF103473">
    <property type="entry name" value="MFS general substrate transporter"/>
    <property type="match status" value="1"/>
</dbReference>
<dbReference type="Pfam" id="PF07690">
    <property type="entry name" value="MFS_1"/>
    <property type="match status" value="1"/>
</dbReference>
<dbReference type="KEGG" id="tet:TTHERM_00047140"/>
<dbReference type="GO" id="GO:0022857">
    <property type="term" value="F:transmembrane transporter activity"/>
    <property type="evidence" value="ECO:0007669"/>
    <property type="project" value="InterPro"/>
</dbReference>
<evidence type="ECO:0000256" key="2">
    <source>
        <dbReference type="ARBA" id="ARBA00008335"/>
    </source>
</evidence>
<evidence type="ECO:0000313" key="27">
    <source>
        <dbReference type="EMBL" id="EAR94487.1"/>
    </source>
</evidence>
<dbReference type="InParanoid" id="Q23DH7"/>
<evidence type="ECO:0000256" key="4">
    <source>
        <dbReference type="ARBA" id="ARBA00022692"/>
    </source>
</evidence>
<evidence type="ECO:0000256" key="3">
    <source>
        <dbReference type="ARBA" id="ARBA00022448"/>
    </source>
</evidence>
<evidence type="ECO:0000256" key="8">
    <source>
        <dbReference type="ARBA" id="ARBA00044876"/>
    </source>
</evidence>
<evidence type="ECO:0000313" key="28">
    <source>
        <dbReference type="Proteomes" id="UP000009168"/>
    </source>
</evidence>
<gene>
    <name evidence="27" type="ORF">TTHERM_00047140</name>
</gene>
<dbReference type="HOGENOM" id="CLU_024694_3_1_1"/>
<evidence type="ECO:0000256" key="17">
    <source>
        <dbReference type="ARBA" id="ARBA00044903"/>
    </source>
</evidence>
<keyword evidence="7" id="KW-0458">Lysosome</keyword>
<feature type="transmembrane region" description="Helical" evidence="25">
    <location>
        <begin position="307"/>
        <end position="327"/>
    </location>
</feature>
<feature type="transmembrane region" description="Helical" evidence="25">
    <location>
        <begin position="22"/>
        <end position="45"/>
    </location>
</feature>
<dbReference type="InterPro" id="IPR020846">
    <property type="entry name" value="MFS_dom"/>
</dbReference>
<dbReference type="AlphaFoldDB" id="Q23DH7"/>
<feature type="transmembrane region" description="Helical" evidence="25">
    <location>
        <begin position="94"/>
        <end position="113"/>
    </location>
</feature>
<dbReference type="OrthoDB" id="424834at2759"/>
<reference evidence="28" key="1">
    <citation type="journal article" date="2006" name="PLoS Biol.">
        <title>Macronuclear genome sequence of the ciliate Tetrahymena thermophila, a model eukaryote.</title>
        <authorList>
            <person name="Eisen J.A."/>
            <person name="Coyne R.S."/>
            <person name="Wu M."/>
            <person name="Wu D."/>
            <person name="Thiagarajan M."/>
            <person name="Wortman J.R."/>
            <person name="Badger J.H."/>
            <person name="Ren Q."/>
            <person name="Amedeo P."/>
            <person name="Jones K.M."/>
            <person name="Tallon L.J."/>
            <person name="Delcher A.L."/>
            <person name="Salzberg S.L."/>
            <person name="Silva J.C."/>
            <person name="Haas B.J."/>
            <person name="Majoros W.H."/>
            <person name="Farzad M."/>
            <person name="Carlton J.M."/>
            <person name="Smith R.K. Jr."/>
            <person name="Garg J."/>
            <person name="Pearlman R.E."/>
            <person name="Karrer K.M."/>
            <person name="Sun L."/>
            <person name="Manning G."/>
            <person name="Elde N.C."/>
            <person name="Turkewitz A.P."/>
            <person name="Asai D.J."/>
            <person name="Wilkes D.E."/>
            <person name="Wang Y."/>
            <person name="Cai H."/>
            <person name="Collins K."/>
            <person name="Stewart B.A."/>
            <person name="Lee S.R."/>
            <person name="Wilamowska K."/>
            <person name="Weinberg Z."/>
            <person name="Ruzzo W.L."/>
            <person name="Wloga D."/>
            <person name="Gaertig J."/>
            <person name="Frankel J."/>
            <person name="Tsao C.-C."/>
            <person name="Gorovsky M.A."/>
            <person name="Keeling P.J."/>
            <person name="Waller R.F."/>
            <person name="Patron N.J."/>
            <person name="Cherry J.M."/>
            <person name="Stover N.A."/>
            <person name="Krieger C.J."/>
            <person name="del Toro C."/>
            <person name="Ryder H.F."/>
            <person name="Williamson S.C."/>
            <person name="Barbeau R.A."/>
            <person name="Hamilton E.P."/>
            <person name="Orias E."/>
        </authorList>
    </citation>
    <scope>NUCLEOTIDE SEQUENCE [LARGE SCALE GENOMIC DNA]</scope>
    <source>
        <strain evidence="28">SB210</strain>
    </source>
</reference>
<comment type="catalytic activity">
    <reaction evidence="18">
        <text>L-histidyl-L-alpha-amino acid(out) = L-histidyl-L-alpha-amino acid(in)</text>
        <dbReference type="Rhea" id="RHEA:79379"/>
        <dbReference type="ChEBI" id="CHEBI:229964"/>
    </reaction>
</comment>
<evidence type="ECO:0000256" key="7">
    <source>
        <dbReference type="ARBA" id="ARBA00023228"/>
    </source>
</evidence>
<keyword evidence="5 25" id="KW-1133">Transmembrane helix</keyword>
<evidence type="ECO:0000256" key="25">
    <source>
        <dbReference type="SAM" id="Phobius"/>
    </source>
</evidence>
<evidence type="ECO:0000256" key="9">
    <source>
        <dbReference type="ARBA" id="ARBA00044878"/>
    </source>
</evidence>
<evidence type="ECO:0000259" key="26">
    <source>
        <dbReference type="PROSITE" id="PS50850"/>
    </source>
</evidence>
<evidence type="ECO:0000256" key="14">
    <source>
        <dbReference type="ARBA" id="ARBA00044898"/>
    </source>
</evidence>
<keyword evidence="6 25" id="KW-0472">Membrane</keyword>
<feature type="domain" description="Major facilitator superfamily (MFS) profile" evidence="26">
    <location>
        <begin position="24"/>
        <end position="438"/>
    </location>
</feature>
<accession>Q23DH7</accession>